<evidence type="ECO:0000256" key="1">
    <source>
        <dbReference type="ARBA" id="ARBA00010139"/>
    </source>
</evidence>
<reference evidence="5 6" key="1">
    <citation type="journal article" date="2018" name="Evol. Lett.">
        <title>Horizontal gene cluster transfer increased hallucinogenic mushroom diversity.</title>
        <authorList>
            <person name="Reynolds H.T."/>
            <person name="Vijayakumar V."/>
            <person name="Gluck-Thaler E."/>
            <person name="Korotkin H.B."/>
            <person name="Matheny P.B."/>
            <person name="Slot J.C."/>
        </authorList>
    </citation>
    <scope>NUCLEOTIDE SEQUENCE [LARGE SCALE GENOMIC DNA]</scope>
    <source>
        <strain evidence="5 6">2629</strain>
    </source>
</reference>
<dbReference type="InterPro" id="IPR020946">
    <property type="entry name" value="Flavin_mOase-like"/>
</dbReference>
<keyword evidence="3" id="KW-0274">FAD</keyword>
<protein>
    <recommendedName>
        <fullName evidence="7">FAD/NAD(P)-binding domain-containing protein</fullName>
    </recommendedName>
</protein>
<evidence type="ECO:0000256" key="4">
    <source>
        <dbReference type="ARBA" id="ARBA00023002"/>
    </source>
</evidence>
<dbReference type="PANTHER" id="PTHR42877:SF8">
    <property type="entry name" value="MONOOXYGENASE"/>
    <property type="match status" value="1"/>
</dbReference>
<keyword evidence="6" id="KW-1185">Reference proteome</keyword>
<dbReference type="GO" id="GO:0050660">
    <property type="term" value="F:flavin adenine dinucleotide binding"/>
    <property type="evidence" value="ECO:0007669"/>
    <property type="project" value="InterPro"/>
</dbReference>
<evidence type="ECO:0000256" key="2">
    <source>
        <dbReference type="ARBA" id="ARBA00022630"/>
    </source>
</evidence>
<dbReference type="Proteomes" id="UP000284842">
    <property type="component" value="Unassembled WGS sequence"/>
</dbReference>
<evidence type="ECO:0000313" key="6">
    <source>
        <dbReference type="Proteomes" id="UP000284842"/>
    </source>
</evidence>
<sequence>MAAPVSFRGPTDPRLNKPVHDERHMRIICIGAGASGLLLAYKLQRSFENYELVVYEKNKDIGGTWYENKYPGCACDVPSHTYTWSFEPKKDWSSVYAGSDEIKQYFTDFANKYQLLKYVKLNHAVSSAIWNERSGQWDVEVQNGEDGSVIKDRCDILINATGFLNSWKMPDIKGLETVFKGKVLHTAGWDESVDLTGKHVGLIGNGSSAIQVLPAIAPKVKKVTTFIRSETWVAPTQRLAQHVYTPEERHVFETDPQAFLEYRKSQETAFSTLFGIWISDSKMQKGTTANLRNAMKKALNNEALEWIIPQWGFGCRRLTPGVGYLEALASEKVQVVRGSVVATTEEGCVCDDGKEYPVDIIICATGFDTSFKPRFPVIGRGGVDLREQWDREPKSYLGVGAGNMPNYFTFTGPTSPLGNGPVLAGMEAQADYMLKFVNRYQTENIHSFAPKPEVIEEWVAFKNNFMKNSTWNHNCKSWYKNADGVVTALWPGSSLHYIEVMRDPRYEDWDFKSNGNRFNFVGNGYSQTESDMTADWAYYITDHDDSPYLSRSKYRKVLTRSGTMKHEVSDEVLF</sequence>
<dbReference type="InParanoid" id="A0A409YYI0"/>
<dbReference type="PANTHER" id="PTHR42877">
    <property type="entry name" value="L-ORNITHINE N(5)-MONOOXYGENASE-RELATED"/>
    <property type="match status" value="1"/>
</dbReference>
<dbReference type="GO" id="GO:0004499">
    <property type="term" value="F:N,N-dimethylaniline monooxygenase activity"/>
    <property type="evidence" value="ECO:0007669"/>
    <property type="project" value="InterPro"/>
</dbReference>
<comment type="caution">
    <text evidence="5">The sequence shown here is derived from an EMBL/GenBank/DDBJ whole genome shotgun (WGS) entry which is preliminary data.</text>
</comment>
<keyword evidence="2" id="KW-0285">Flavoprotein</keyword>
<dbReference type="InterPro" id="IPR036188">
    <property type="entry name" value="FAD/NAD-bd_sf"/>
</dbReference>
<evidence type="ECO:0008006" key="7">
    <source>
        <dbReference type="Google" id="ProtNLM"/>
    </source>
</evidence>
<dbReference type="GO" id="GO:0050661">
    <property type="term" value="F:NADP binding"/>
    <property type="evidence" value="ECO:0007669"/>
    <property type="project" value="InterPro"/>
</dbReference>
<dbReference type="EMBL" id="NHTK01000202">
    <property type="protein sequence ID" value="PPR07983.1"/>
    <property type="molecule type" value="Genomic_DNA"/>
</dbReference>
<dbReference type="OrthoDB" id="74360at2759"/>
<dbReference type="AlphaFoldDB" id="A0A409YYI0"/>
<dbReference type="SUPFAM" id="SSF51905">
    <property type="entry name" value="FAD/NAD(P)-binding domain"/>
    <property type="match status" value="2"/>
</dbReference>
<dbReference type="Gene3D" id="3.50.50.60">
    <property type="entry name" value="FAD/NAD(P)-binding domain"/>
    <property type="match status" value="2"/>
</dbReference>
<name>A0A409YYI0_9AGAR</name>
<keyword evidence="4" id="KW-0560">Oxidoreductase</keyword>
<evidence type="ECO:0000313" key="5">
    <source>
        <dbReference type="EMBL" id="PPR07983.1"/>
    </source>
</evidence>
<dbReference type="Pfam" id="PF00743">
    <property type="entry name" value="FMO-like"/>
    <property type="match status" value="1"/>
</dbReference>
<evidence type="ECO:0000256" key="3">
    <source>
        <dbReference type="ARBA" id="ARBA00022827"/>
    </source>
</evidence>
<dbReference type="STRING" id="181874.A0A409YYI0"/>
<proteinExistence type="inferred from homology"/>
<accession>A0A409YYI0</accession>
<organism evidence="5 6">
    <name type="scientific">Panaeolus cyanescens</name>
    <dbReference type="NCBI Taxonomy" id="181874"/>
    <lineage>
        <taxon>Eukaryota</taxon>
        <taxon>Fungi</taxon>
        <taxon>Dikarya</taxon>
        <taxon>Basidiomycota</taxon>
        <taxon>Agaricomycotina</taxon>
        <taxon>Agaricomycetes</taxon>
        <taxon>Agaricomycetidae</taxon>
        <taxon>Agaricales</taxon>
        <taxon>Agaricineae</taxon>
        <taxon>Galeropsidaceae</taxon>
        <taxon>Panaeolus</taxon>
    </lineage>
</organism>
<comment type="similarity">
    <text evidence="1">Belongs to the FAD-binding monooxygenase family.</text>
</comment>
<dbReference type="InterPro" id="IPR051209">
    <property type="entry name" value="FAD-bind_Monooxygenase_sf"/>
</dbReference>
<gene>
    <name evidence="5" type="ORF">CVT24_002695</name>
</gene>